<evidence type="ECO:0000313" key="3">
    <source>
        <dbReference type="Proteomes" id="UP000033861"/>
    </source>
</evidence>
<keyword evidence="1" id="KW-1133">Transmembrane helix</keyword>
<feature type="transmembrane region" description="Helical" evidence="1">
    <location>
        <begin position="137"/>
        <end position="156"/>
    </location>
</feature>
<evidence type="ECO:0000313" key="2">
    <source>
        <dbReference type="EMBL" id="KKT47016.1"/>
    </source>
</evidence>
<accession>A0A0G1HIE4</accession>
<dbReference type="EMBL" id="LCHZ01000004">
    <property type="protein sequence ID" value="KKT47016.1"/>
    <property type="molecule type" value="Genomic_DNA"/>
</dbReference>
<sequence length="405" mass="44686">MNKSYFDLDKLHLSLGRWSYICLIASIFLFSLFTGFKPVSLFTDLPGLLTGSVAIESQRAVLETITIVLHQTAILLAVGLTLLIIIRRVVGAENIKAAFDPMKLFEKGPRLIYLSVFLEELIFRQILIGWVRTFLGGGLLITVLLILIGNALFALPHILNHAEGHRKPILILPQLMLGLILTFIFLEYGFWVALLAHLTYDFVLFSVIKLQLSIVEDVISGAYWLIIGVAAYLILSSMGVGLTTLSPWVTNTTLTTLSLSPWQMITLLIFISAVFGVIANLFALDEPSPDMSIFREHPGAAVIGLLIAPLVYVFIIIGLSWLLGVFHLDPYSKAILIVLIVFITASPKSGSGMANLWFTGTPITFLYVFVALTFSFVNAAMIIFTVMLASIFPIMINAYLGDLSK</sequence>
<gene>
    <name evidence="2" type="ORF">UW35_C0004G0030</name>
</gene>
<feature type="transmembrane region" description="Helical" evidence="1">
    <location>
        <begin position="20"/>
        <end position="39"/>
    </location>
</feature>
<dbReference type="AlphaFoldDB" id="A0A0G1HIE4"/>
<comment type="caution">
    <text evidence="2">The sequence shown here is derived from an EMBL/GenBank/DDBJ whole genome shotgun (WGS) entry which is preliminary data.</text>
</comment>
<name>A0A0G1HIE4_9BACT</name>
<feature type="transmembrane region" description="Helical" evidence="1">
    <location>
        <begin position="262"/>
        <end position="282"/>
    </location>
</feature>
<reference evidence="2 3" key="1">
    <citation type="journal article" date="2015" name="Nature">
        <title>rRNA introns, odd ribosomes, and small enigmatic genomes across a large radiation of phyla.</title>
        <authorList>
            <person name="Brown C.T."/>
            <person name="Hug L.A."/>
            <person name="Thomas B.C."/>
            <person name="Sharon I."/>
            <person name="Castelle C.J."/>
            <person name="Singh A."/>
            <person name="Wilkins M.J."/>
            <person name="Williams K.H."/>
            <person name="Banfield J.F."/>
        </authorList>
    </citation>
    <scope>NUCLEOTIDE SEQUENCE [LARGE SCALE GENOMIC DNA]</scope>
</reference>
<proteinExistence type="predicted"/>
<dbReference type="STRING" id="1618404.UW35_C0004G0030"/>
<dbReference type="Proteomes" id="UP000033861">
    <property type="component" value="Unassembled WGS sequence"/>
</dbReference>
<feature type="transmembrane region" description="Helical" evidence="1">
    <location>
        <begin position="302"/>
        <end position="324"/>
    </location>
</feature>
<keyword evidence="1" id="KW-0812">Transmembrane</keyword>
<protein>
    <submittedName>
        <fullName evidence="2">Uncharacterized protein</fullName>
    </submittedName>
</protein>
<evidence type="ECO:0000256" key="1">
    <source>
        <dbReference type="SAM" id="Phobius"/>
    </source>
</evidence>
<feature type="transmembrane region" description="Helical" evidence="1">
    <location>
        <begin position="168"/>
        <end position="186"/>
    </location>
</feature>
<feature type="transmembrane region" description="Helical" evidence="1">
    <location>
        <begin position="330"/>
        <end position="347"/>
    </location>
</feature>
<organism evidence="2 3">
    <name type="scientific">Candidatus Collierbacteria bacterium GW2011_GWF2_44_15</name>
    <dbReference type="NCBI Taxonomy" id="1618404"/>
    <lineage>
        <taxon>Bacteria</taxon>
        <taxon>Candidatus Collieribacteriota</taxon>
    </lineage>
</organism>
<keyword evidence="1" id="KW-0472">Membrane</keyword>
<feature type="transmembrane region" description="Helical" evidence="1">
    <location>
        <begin position="380"/>
        <end position="400"/>
    </location>
</feature>
<feature type="transmembrane region" description="Helical" evidence="1">
    <location>
        <begin position="67"/>
        <end position="90"/>
    </location>
</feature>
<feature type="transmembrane region" description="Helical" evidence="1">
    <location>
        <begin position="222"/>
        <end position="242"/>
    </location>
</feature>